<evidence type="ECO:0000313" key="1">
    <source>
        <dbReference type="EMBL" id="MBC8561417.1"/>
    </source>
</evidence>
<evidence type="ECO:0000313" key="2">
    <source>
        <dbReference type="Proteomes" id="UP000606193"/>
    </source>
</evidence>
<comment type="caution">
    <text evidence="1">The sequence shown here is derived from an EMBL/GenBank/DDBJ whole genome shotgun (WGS) entry which is preliminary data.</text>
</comment>
<dbReference type="RefSeq" id="WP_022463679.1">
    <property type="nucleotide sequence ID" value="NZ_JACRSX010000001.1"/>
</dbReference>
<keyword evidence="2" id="KW-1185">Reference proteome</keyword>
<accession>A0ABR7MYG1</accession>
<protein>
    <submittedName>
        <fullName evidence="1">Uncharacterized protein</fullName>
    </submittedName>
</protein>
<organism evidence="1 2">
    <name type="scientific">Jutongia huaianensis</name>
    <dbReference type="NCBI Taxonomy" id="2763668"/>
    <lineage>
        <taxon>Bacteria</taxon>
        <taxon>Bacillati</taxon>
        <taxon>Bacillota</taxon>
        <taxon>Clostridia</taxon>
        <taxon>Lachnospirales</taxon>
        <taxon>Lachnospiraceae</taxon>
        <taxon>Jutongia</taxon>
    </lineage>
</organism>
<proteinExistence type="predicted"/>
<gene>
    <name evidence="1" type="ORF">H8704_02015</name>
</gene>
<reference evidence="1 2" key="1">
    <citation type="submission" date="2020-08" db="EMBL/GenBank/DDBJ databases">
        <title>Genome public.</title>
        <authorList>
            <person name="Liu C."/>
            <person name="Sun Q."/>
        </authorList>
    </citation>
    <scope>NUCLEOTIDE SEQUENCE [LARGE SCALE GENOMIC DNA]</scope>
    <source>
        <strain evidence="1 2">NSJ-37</strain>
    </source>
</reference>
<sequence length="98" mass="11830">MERKNKKSFRSEEVYQALLDKKFPEELCREIAYKYMTTDYTATRMLGYLYRITDPSIEMVVDEMLAILEDRERFRKKHESETAQAAITRFYNEGIVER</sequence>
<dbReference type="EMBL" id="JACRSX010000001">
    <property type="protein sequence ID" value="MBC8561417.1"/>
    <property type="molecule type" value="Genomic_DNA"/>
</dbReference>
<dbReference type="Proteomes" id="UP000606193">
    <property type="component" value="Unassembled WGS sequence"/>
</dbReference>
<name>A0ABR7MYG1_9FIRM</name>